<evidence type="ECO:0000313" key="1">
    <source>
        <dbReference type="EMBL" id="KAJ2978530.1"/>
    </source>
</evidence>
<sequence length="250" mass="28943">MDLLANDDLPVKTGEVHNHHQDSTVWNGFPFRNDDIIISTYAKSGTTWMQQIVGQLTQRGRPTVNVANLSPWVELRMVPREVMLQMLESQRNRRFMKTHLPVDALTWSSDVKYIFLARDARDMIWSLHHHLSEATPTFWSMINDTPGRKDLAHEMRRIADFLDIRDLSEDEWKASVEHSSFNWMKEHAELACPEVVAQKINGGAKSFINKGTNGRWADVISDEDNLRYLNKAKKELGEECANWLEKARMP</sequence>
<dbReference type="Proteomes" id="UP001143910">
    <property type="component" value="Unassembled WGS sequence"/>
</dbReference>
<keyword evidence="2" id="KW-1185">Reference proteome</keyword>
<name>A0ACC1NGS2_9HYPO</name>
<comment type="caution">
    <text evidence="1">The sequence shown here is derived from an EMBL/GenBank/DDBJ whole genome shotgun (WGS) entry which is preliminary data.</text>
</comment>
<reference evidence="1" key="1">
    <citation type="submission" date="2022-08" db="EMBL/GenBank/DDBJ databases">
        <title>Genome Sequence of Lecanicillium fungicola.</title>
        <authorList>
            <person name="Buettner E."/>
        </authorList>
    </citation>
    <scope>NUCLEOTIDE SEQUENCE</scope>
    <source>
        <strain evidence="1">Babe33</strain>
    </source>
</reference>
<gene>
    <name evidence="1" type="ORF">NQ176_g3773</name>
</gene>
<organism evidence="1 2">
    <name type="scientific">Zarea fungicola</name>
    <dbReference type="NCBI Taxonomy" id="93591"/>
    <lineage>
        <taxon>Eukaryota</taxon>
        <taxon>Fungi</taxon>
        <taxon>Dikarya</taxon>
        <taxon>Ascomycota</taxon>
        <taxon>Pezizomycotina</taxon>
        <taxon>Sordariomycetes</taxon>
        <taxon>Hypocreomycetidae</taxon>
        <taxon>Hypocreales</taxon>
        <taxon>Cordycipitaceae</taxon>
        <taxon>Zarea</taxon>
    </lineage>
</organism>
<protein>
    <submittedName>
        <fullName evidence="1">Uncharacterized protein</fullName>
    </submittedName>
</protein>
<accession>A0ACC1NGS2</accession>
<dbReference type="EMBL" id="JANJQO010000366">
    <property type="protein sequence ID" value="KAJ2978530.1"/>
    <property type="molecule type" value="Genomic_DNA"/>
</dbReference>
<evidence type="ECO:0000313" key="2">
    <source>
        <dbReference type="Proteomes" id="UP001143910"/>
    </source>
</evidence>
<proteinExistence type="predicted"/>